<comment type="caution">
    <text evidence="9">The sequence shown here is derived from an EMBL/GenBank/DDBJ whole genome shotgun (WGS) entry which is preliminary data.</text>
</comment>
<dbReference type="Pfam" id="PF00069">
    <property type="entry name" value="Pkinase"/>
    <property type="match status" value="1"/>
</dbReference>
<evidence type="ECO:0000256" key="2">
    <source>
        <dbReference type="ARBA" id="ARBA00022527"/>
    </source>
</evidence>
<dbReference type="Proteomes" id="UP001500967">
    <property type="component" value="Unassembled WGS sequence"/>
</dbReference>
<dbReference type="EC" id="2.7.11.1" evidence="1"/>
<dbReference type="Gene3D" id="1.10.510.10">
    <property type="entry name" value="Transferase(Phosphotransferase) domain 1"/>
    <property type="match status" value="1"/>
</dbReference>
<keyword evidence="6" id="KW-0067">ATP-binding</keyword>
<dbReference type="SUPFAM" id="SSF56112">
    <property type="entry name" value="Protein kinase-like (PK-like)"/>
    <property type="match status" value="1"/>
</dbReference>
<evidence type="ECO:0000313" key="9">
    <source>
        <dbReference type="EMBL" id="GAA0273348.1"/>
    </source>
</evidence>
<feature type="region of interest" description="Disordered" evidence="7">
    <location>
        <begin position="420"/>
        <end position="449"/>
    </location>
</feature>
<dbReference type="Gene3D" id="3.30.200.20">
    <property type="entry name" value="Phosphorylase Kinase, domain 1"/>
    <property type="match status" value="1"/>
</dbReference>
<gene>
    <name evidence="9" type="ORF">GCM10009539_70950</name>
</gene>
<dbReference type="PANTHER" id="PTHR43289">
    <property type="entry name" value="MITOGEN-ACTIVATED PROTEIN KINASE KINASE KINASE 20-RELATED"/>
    <property type="match status" value="1"/>
</dbReference>
<name>A0ABN0V3J1_9ACTN</name>
<feature type="compositionally biased region" description="Polar residues" evidence="7">
    <location>
        <begin position="338"/>
        <end position="353"/>
    </location>
</feature>
<dbReference type="InterPro" id="IPR000719">
    <property type="entry name" value="Prot_kinase_dom"/>
</dbReference>
<evidence type="ECO:0000256" key="1">
    <source>
        <dbReference type="ARBA" id="ARBA00012513"/>
    </source>
</evidence>
<dbReference type="PROSITE" id="PS00108">
    <property type="entry name" value="PROTEIN_KINASE_ST"/>
    <property type="match status" value="1"/>
</dbReference>
<evidence type="ECO:0000313" key="10">
    <source>
        <dbReference type="Proteomes" id="UP001500967"/>
    </source>
</evidence>
<reference evidence="9 10" key="1">
    <citation type="journal article" date="2019" name="Int. J. Syst. Evol. Microbiol.">
        <title>The Global Catalogue of Microorganisms (GCM) 10K type strain sequencing project: providing services to taxonomists for standard genome sequencing and annotation.</title>
        <authorList>
            <consortium name="The Broad Institute Genomics Platform"/>
            <consortium name="The Broad Institute Genome Sequencing Center for Infectious Disease"/>
            <person name="Wu L."/>
            <person name="Ma J."/>
        </authorList>
    </citation>
    <scope>NUCLEOTIDE SEQUENCE [LARGE SCALE GENOMIC DNA]</scope>
    <source>
        <strain evidence="9 10">JCM 10425</strain>
    </source>
</reference>
<dbReference type="InterPro" id="IPR011009">
    <property type="entry name" value="Kinase-like_dom_sf"/>
</dbReference>
<dbReference type="EMBL" id="BAAAGX010000032">
    <property type="protein sequence ID" value="GAA0273348.1"/>
    <property type="molecule type" value="Genomic_DNA"/>
</dbReference>
<sequence length="605" mass="65327">MGTVWRATDDLLHRDVAVKEVPIPDGLPSTEAERLRERYLREARAAARLRHAGVVGVYDVIPEPDRVWIVMEFIEARNLAELLRQDGPMSPERAAMLGLQILDALDHAHRAGVLHRDVKPANVMVTREEQGERAVLTDFGVASVVGDASLTRTGHLVGSPAYLSPERLTGGEVGSPADLWSLGCTLFAAVEGKAPFVRDEQFAVITAITLEPVPPAPRAGNLAPVIAGLLDKDPEQRWDATRTRAALRRVADGLPVETLTATSWGTPPPNDERQNVWMPGDPTGSISGAPVSGTPQEYRLDPSPRTDWTPSSIPDLSGPRPVSGSPGVNVAGLDESSARQVSGSGRISGTARPTSVPPAGYVRPPSGPPHVTTHAAPHVAPEPPRKSRLGLWLLAALLVVLLAGTAGVVARKNGWLDLSGGADPTSSPTEAPPSSPGASEPASNTYSDEKYTLRYPQTWKVYCMEDPAEIEKQGHDGCYFDQLTPAQHTDDNTDLRRSPYVLVIIGKADGSAYEQLQREEAAAAKKGAFPEYQRVQLEDQTYGEHEGAVLEFTHQGVVVNQQHRVRIFRFVQDGLFYEISLRSPQSSYEDYLAGFEQIAGSLSPA</sequence>
<dbReference type="PROSITE" id="PS50011">
    <property type="entry name" value="PROTEIN_KINASE_DOM"/>
    <property type="match status" value="1"/>
</dbReference>
<accession>A0ABN0V3J1</accession>
<dbReference type="PANTHER" id="PTHR43289:SF6">
    <property type="entry name" value="SERINE_THREONINE-PROTEIN KINASE NEKL-3"/>
    <property type="match status" value="1"/>
</dbReference>
<dbReference type="InterPro" id="IPR008271">
    <property type="entry name" value="Ser/Thr_kinase_AS"/>
</dbReference>
<keyword evidence="4" id="KW-0547">Nucleotide-binding</keyword>
<feature type="region of interest" description="Disordered" evidence="7">
    <location>
        <begin position="258"/>
        <end position="385"/>
    </location>
</feature>
<protein>
    <recommendedName>
        <fullName evidence="1">non-specific serine/threonine protein kinase</fullName>
        <ecNumber evidence="1">2.7.11.1</ecNumber>
    </recommendedName>
</protein>
<evidence type="ECO:0000256" key="4">
    <source>
        <dbReference type="ARBA" id="ARBA00022741"/>
    </source>
</evidence>
<organism evidence="9 10">
    <name type="scientific">Cryptosporangium japonicum</name>
    <dbReference type="NCBI Taxonomy" id="80872"/>
    <lineage>
        <taxon>Bacteria</taxon>
        <taxon>Bacillati</taxon>
        <taxon>Actinomycetota</taxon>
        <taxon>Actinomycetes</taxon>
        <taxon>Cryptosporangiales</taxon>
        <taxon>Cryptosporangiaceae</taxon>
        <taxon>Cryptosporangium</taxon>
    </lineage>
</organism>
<keyword evidence="3" id="KW-0808">Transferase</keyword>
<evidence type="ECO:0000256" key="5">
    <source>
        <dbReference type="ARBA" id="ARBA00022777"/>
    </source>
</evidence>
<evidence type="ECO:0000256" key="3">
    <source>
        <dbReference type="ARBA" id="ARBA00022679"/>
    </source>
</evidence>
<dbReference type="CDD" id="cd14014">
    <property type="entry name" value="STKc_PknB_like"/>
    <property type="match status" value="1"/>
</dbReference>
<keyword evidence="10" id="KW-1185">Reference proteome</keyword>
<dbReference type="SMART" id="SM00220">
    <property type="entry name" value="S_TKc"/>
    <property type="match status" value="1"/>
</dbReference>
<keyword evidence="5" id="KW-0418">Kinase</keyword>
<keyword evidence="2" id="KW-0723">Serine/threonine-protein kinase</keyword>
<evidence type="ECO:0000256" key="7">
    <source>
        <dbReference type="SAM" id="MobiDB-lite"/>
    </source>
</evidence>
<feature type="domain" description="Protein kinase" evidence="8">
    <location>
        <begin position="1"/>
        <end position="247"/>
    </location>
</feature>
<evidence type="ECO:0000256" key="6">
    <source>
        <dbReference type="ARBA" id="ARBA00022840"/>
    </source>
</evidence>
<proteinExistence type="predicted"/>
<evidence type="ECO:0000259" key="8">
    <source>
        <dbReference type="PROSITE" id="PS50011"/>
    </source>
</evidence>